<dbReference type="RefSeq" id="XP_060339964.1">
    <property type="nucleotide sequence ID" value="XM_060469112.1"/>
</dbReference>
<sequence>MMVVLRFNRNQPTVFGFYSLNATIWNFRHSLVDVSVGMICVYLPNFLRDAPYPFCFASRRIPQVNAPDEARITIIDQQHEERALAVDVAPVLRLPASLWTQSVISAALETRVFTVPWEYQHHLSGPRVDGTWSWYVMRKFNDAISPGFPPAAGWAWKALTFNPGVNTSAGDYRASCDDEAWLRINSGPACYTPVKKDGDITVHYSSSTDSLQSTRKGTKKERGVILRTRDNKDWLEFANTYSLSSGNAASSQLRNEVKRLGPSLDISATDFVV</sequence>
<accession>A0AA39T7P3</accession>
<dbReference type="EMBL" id="JAUEPS010000001">
    <property type="protein sequence ID" value="KAK0470171.1"/>
    <property type="molecule type" value="Genomic_DNA"/>
</dbReference>
<dbReference type="GeneID" id="85352660"/>
<organism evidence="1 2">
    <name type="scientific">Armillaria tabescens</name>
    <name type="common">Ringless honey mushroom</name>
    <name type="synonym">Agaricus tabescens</name>
    <dbReference type="NCBI Taxonomy" id="1929756"/>
    <lineage>
        <taxon>Eukaryota</taxon>
        <taxon>Fungi</taxon>
        <taxon>Dikarya</taxon>
        <taxon>Basidiomycota</taxon>
        <taxon>Agaricomycotina</taxon>
        <taxon>Agaricomycetes</taxon>
        <taxon>Agaricomycetidae</taxon>
        <taxon>Agaricales</taxon>
        <taxon>Marasmiineae</taxon>
        <taxon>Physalacriaceae</taxon>
        <taxon>Desarmillaria</taxon>
    </lineage>
</organism>
<comment type="caution">
    <text evidence="1">The sequence shown here is derived from an EMBL/GenBank/DDBJ whole genome shotgun (WGS) entry which is preliminary data.</text>
</comment>
<reference evidence="1" key="1">
    <citation type="submission" date="2023-06" db="EMBL/GenBank/DDBJ databases">
        <authorList>
            <consortium name="Lawrence Berkeley National Laboratory"/>
            <person name="Ahrendt S."/>
            <person name="Sahu N."/>
            <person name="Indic B."/>
            <person name="Wong-Bajracharya J."/>
            <person name="Merenyi Z."/>
            <person name="Ke H.-M."/>
            <person name="Monk M."/>
            <person name="Kocsube S."/>
            <person name="Drula E."/>
            <person name="Lipzen A."/>
            <person name="Balint B."/>
            <person name="Henrissat B."/>
            <person name="Andreopoulos B."/>
            <person name="Martin F.M."/>
            <person name="Harder C.B."/>
            <person name="Rigling D."/>
            <person name="Ford K.L."/>
            <person name="Foster G.D."/>
            <person name="Pangilinan J."/>
            <person name="Papanicolaou A."/>
            <person name="Barry K."/>
            <person name="LaButti K."/>
            <person name="Viragh M."/>
            <person name="Koriabine M."/>
            <person name="Yan M."/>
            <person name="Riley R."/>
            <person name="Champramary S."/>
            <person name="Plett K.L."/>
            <person name="Tsai I.J."/>
            <person name="Slot J."/>
            <person name="Sipos G."/>
            <person name="Plett J."/>
            <person name="Nagy L.G."/>
            <person name="Grigoriev I.V."/>
        </authorList>
    </citation>
    <scope>NUCLEOTIDE SEQUENCE</scope>
    <source>
        <strain evidence="1">CCBAS 213</strain>
    </source>
</reference>
<proteinExistence type="predicted"/>
<gene>
    <name evidence="1" type="ORF">EV420DRAFT_1473256</name>
</gene>
<dbReference type="AlphaFoldDB" id="A0AA39T7P3"/>
<name>A0AA39T7P3_ARMTA</name>
<dbReference type="Proteomes" id="UP001175211">
    <property type="component" value="Unassembled WGS sequence"/>
</dbReference>
<evidence type="ECO:0000313" key="1">
    <source>
        <dbReference type="EMBL" id="KAK0470171.1"/>
    </source>
</evidence>
<protein>
    <submittedName>
        <fullName evidence="1">Uncharacterized protein</fullName>
    </submittedName>
</protein>
<evidence type="ECO:0000313" key="2">
    <source>
        <dbReference type="Proteomes" id="UP001175211"/>
    </source>
</evidence>
<keyword evidence="2" id="KW-1185">Reference proteome</keyword>